<dbReference type="EMBL" id="NJHN03000115">
    <property type="protein sequence ID" value="KAH9414019.1"/>
    <property type="molecule type" value="Genomic_DNA"/>
</dbReference>
<reference evidence="1 2" key="1">
    <citation type="journal article" date="2018" name="J. Allergy Clin. Immunol.">
        <title>High-quality assembly of Dermatophagoides pteronyssinus genome and transcriptome reveals a wide range of novel allergens.</title>
        <authorList>
            <person name="Liu X.Y."/>
            <person name="Yang K.Y."/>
            <person name="Wang M.Q."/>
            <person name="Kwok J.S."/>
            <person name="Zeng X."/>
            <person name="Yang Z."/>
            <person name="Xiao X.J."/>
            <person name="Lau C.P."/>
            <person name="Li Y."/>
            <person name="Huang Z.M."/>
            <person name="Ba J.G."/>
            <person name="Yim A.K."/>
            <person name="Ouyang C.Y."/>
            <person name="Ngai S.M."/>
            <person name="Chan T.F."/>
            <person name="Leung E.L."/>
            <person name="Liu L."/>
            <person name="Liu Z.G."/>
            <person name="Tsui S.K."/>
        </authorList>
    </citation>
    <scope>NUCLEOTIDE SEQUENCE [LARGE SCALE GENOMIC DNA]</scope>
    <source>
        <strain evidence="1">Derp</strain>
    </source>
</reference>
<accession>A0ABQ8IUM1</accession>
<evidence type="ECO:0000313" key="2">
    <source>
        <dbReference type="Proteomes" id="UP000887458"/>
    </source>
</evidence>
<protein>
    <submittedName>
        <fullName evidence="1">Uncharacterized protein</fullName>
    </submittedName>
</protein>
<gene>
    <name evidence="1" type="ORF">DERP_012399</name>
</gene>
<proteinExistence type="predicted"/>
<reference evidence="1 2" key="2">
    <citation type="journal article" date="2022" name="Mol. Biol. Evol.">
        <title>Comparative Genomics Reveals Insights into the Divergent Evolution of Astigmatic Mites and Household Pest Adaptations.</title>
        <authorList>
            <person name="Xiong Q."/>
            <person name="Wan A.T."/>
            <person name="Liu X."/>
            <person name="Fung C.S."/>
            <person name="Xiao X."/>
            <person name="Malainual N."/>
            <person name="Hou J."/>
            <person name="Wang L."/>
            <person name="Wang M."/>
            <person name="Yang K.Y."/>
            <person name="Cui Y."/>
            <person name="Leung E.L."/>
            <person name="Nong W."/>
            <person name="Shin S.K."/>
            <person name="Au S.W."/>
            <person name="Jeong K.Y."/>
            <person name="Chew F.T."/>
            <person name="Hui J.H."/>
            <person name="Leung T.F."/>
            <person name="Tungtrongchitr A."/>
            <person name="Zhong N."/>
            <person name="Liu Z."/>
            <person name="Tsui S.K."/>
        </authorList>
    </citation>
    <scope>NUCLEOTIDE SEQUENCE [LARGE SCALE GENOMIC DNA]</scope>
    <source>
        <strain evidence="1">Derp</strain>
    </source>
</reference>
<evidence type="ECO:0000313" key="1">
    <source>
        <dbReference type="EMBL" id="KAH9414019.1"/>
    </source>
</evidence>
<name>A0ABQ8IUM1_DERPT</name>
<keyword evidence="2" id="KW-1185">Reference proteome</keyword>
<sequence length="139" mass="15100">MPTSSSVTTPTLFKHSSIFTSSGMPDISQLLRSTLDNLSNGSVICSTILSKSSAEVTDDDGDDFDSRFESNELNFINDDCKRSNTARALLKRDTRLSERCNNVGNVFFTPFTTGIGGGGERTIDELRIVVFGNVSGFDL</sequence>
<comment type="caution">
    <text evidence="1">The sequence shown here is derived from an EMBL/GenBank/DDBJ whole genome shotgun (WGS) entry which is preliminary data.</text>
</comment>
<organism evidence="1 2">
    <name type="scientific">Dermatophagoides pteronyssinus</name>
    <name type="common">European house dust mite</name>
    <dbReference type="NCBI Taxonomy" id="6956"/>
    <lineage>
        <taxon>Eukaryota</taxon>
        <taxon>Metazoa</taxon>
        <taxon>Ecdysozoa</taxon>
        <taxon>Arthropoda</taxon>
        <taxon>Chelicerata</taxon>
        <taxon>Arachnida</taxon>
        <taxon>Acari</taxon>
        <taxon>Acariformes</taxon>
        <taxon>Sarcoptiformes</taxon>
        <taxon>Astigmata</taxon>
        <taxon>Psoroptidia</taxon>
        <taxon>Analgoidea</taxon>
        <taxon>Pyroglyphidae</taxon>
        <taxon>Dermatophagoidinae</taxon>
        <taxon>Dermatophagoides</taxon>
    </lineage>
</organism>
<dbReference type="Proteomes" id="UP000887458">
    <property type="component" value="Unassembled WGS sequence"/>
</dbReference>